<feature type="domain" description="Integrase catalytic" evidence="1">
    <location>
        <begin position="1"/>
        <end position="98"/>
    </location>
</feature>
<evidence type="ECO:0000259" key="1">
    <source>
        <dbReference type="PROSITE" id="PS50994"/>
    </source>
</evidence>
<name>A0A3Q9HRP5_9FIRM</name>
<dbReference type="InterPro" id="IPR012337">
    <property type="entry name" value="RNaseH-like_sf"/>
</dbReference>
<dbReference type="PANTHER" id="PTHR47515:SF1">
    <property type="entry name" value="BLR2054 PROTEIN"/>
    <property type="match status" value="1"/>
</dbReference>
<dbReference type="AlphaFoldDB" id="A0A3Q9HRP5"/>
<dbReference type="Pfam" id="PF13683">
    <property type="entry name" value="rve_3"/>
    <property type="match status" value="1"/>
</dbReference>
<dbReference type="EMBL" id="CP016379">
    <property type="protein sequence ID" value="AZR74074.1"/>
    <property type="molecule type" value="Genomic_DNA"/>
</dbReference>
<dbReference type="PROSITE" id="PS50994">
    <property type="entry name" value="INTEGRASE"/>
    <property type="match status" value="1"/>
</dbReference>
<dbReference type="Gene3D" id="3.30.420.10">
    <property type="entry name" value="Ribonuclease H-like superfamily/Ribonuclease H"/>
    <property type="match status" value="1"/>
</dbReference>
<evidence type="ECO:0000313" key="2">
    <source>
        <dbReference type="EMBL" id="AZR74074.1"/>
    </source>
</evidence>
<keyword evidence="3" id="KW-1185">Reference proteome</keyword>
<dbReference type="PANTHER" id="PTHR47515">
    <property type="entry name" value="LOW CALCIUM RESPONSE LOCUS PROTEIN T"/>
    <property type="match status" value="1"/>
</dbReference>
<accession>A0A3Q9HRP5</accession>
<organism evidence="2 3">
    <name type="scientific">Anoxybacter fermentans</name>
    <dbReference type="NCBI Taxonomy" id="1323375"/>
    <lineage>
        <taxon>Bacteria</taxon>
        <taxon>Bacillati</taxon>
        <taxon>Bacillota</taxon>
        <taxon>Clostridia</taxon>
        <taxon>Halanaerobiales</taxon>
        <taxon>Anoxybacter</taxon>
    </lineage>
</organism>
<reference evidence="2 3" key="1">
    <citation type="submission" date="2016-07" db="EMBL/GenBank/DDBJ databases">
        <title>Genome and transcriptome analysis of iron-reducing fermentative bacteria Anoxybacter fermentans.</title>
        <authorList>
            <person name="Zeng X."/>
            <person name="Shao Z."/>
        </authorList>
    </citation>
    <scope>NUCLEOTIDE SEQUENCE [LARGE SCALE GENOMIC DNA]</scope>
    <source>
        <strain evidence="2 3">DY22613</strain>
    </source>
</reference>
<gene>
    <name evidence="2" type="ORF">BBF96_12105</name>
</gene>
<dbReference type="Proteomes" id="UP000267250">
    <property type="component" value="Chromosome"/>
</dbReference>
<dbReference type="InterPro" id="IPR036397">
    <property type="entry name" value="RNaseH_sf"/>
</dbReference>
<dbReference type="SUPFAM" id="SSF53098">
    <property type="entry name" value="Ribonuclease H-like"/>
    <property type="match status" value="1"/>
</dbReference>
<evidence type="ECO:0000313" key="3">
    <source>
        <dbReference type="Proteomes" id="UP000267250"/>
    </source>
</evidence>
<proteinExistence type="predicted"/>
<protein>
    <recommendedName>
        <fullName evidence="1">Integrase catalytic domain-containing protein</fullName>
    </recommendedName>
</protein>
<dbReference type="GO" id="GO:0003676">
    <property type="term" value="F:nucleic acid binding"/>
    <property type="evidence" value="ECO:0007669"/>
    <property type="project" value="InterPro"/>
</dbReference>
<dbReference type="KEGG" id="aft:BBF96_12105"/>
<sequence>MPKIRTDNGPQFISNEFENICKILGIEHQRIPVKTPNMNAHIKSFHSILEEECYSRNEFNSFTEVYYIISNYMKYYNERRKQGSIENMPPSKFYEVLKSNSVKVKSFITLSPILGGQPGNPSP</sequence>
<dbReference type="InterPro" id="IPR001584">
    <property type="entry name" value="Integrase_cat-core"/>
</dbReference>
<dbReference type="GO" id="GO:0015074">
    <property type="term" value="P:DNA integration"/>
    <property type="evidence" value="ECO:0007669"/>
    <property type="project" value="InterPro"/>
</dbReference>